<dbReference type="OrthoDB" id="8910777at2759"/>
<comment type="caution">
    <text evidence="1">The sequence shown here is derived from an EMBL/GenBank/DDBJ whole genome shotgun (WGS) entry which is preliminary data.</text>
</comment>
<evidence type="ECO:0000313" key="2">
    <source>
        <dbReference type="EMBL" id="KAJ8356469.1"/>
    </source>
</evidence>
<name>A0A9Q1E4L4_SYNKA</name>
<dbReference type="EMBL" id="JAINUF010000037">
    <property type="protein sequence ID" value="KAJ8332136.1"/>
    <property type="molecule type" value="Genomic_DNA"/>
</dbReference>
<evidence type="ECO:0000313" key="3">
    <source>
        <dbReference type="Proteomes" id="UP001152622"/>
    </source>
</evidence>
<organism evidence="1 3">
    <name type="scientific">Synaphobranchus kaupii</name>
    <name type="common">Kaup's arrowtooth eel</name>
    <dbReference type="NCBI Taxonomy" id="118154"/>
    <lineage>
        <taxon>Eukaryota</taxon>
        <taxon>Metazoa</taxon>
        <taxon>Chordata</taxon>
        <taxon>Craniata</taxon>
        <taxon>Vertebrata</taxon>
        <taxon>Euteleostomi</taxon>
        <taxon>Actinopterygii</taxon>
        <taxon>Neopterygii</taxon>
        <taxon>Teleostei</taxon>
        <taxon>Anguilliformes</taxon>
        <taxon>Synaphobranchidae</taxon>
        <taxon>Synaphobranchus</taxon>
    </lineage>
</organism>
<dbReference type="Proteomes" id="UP001152622">
    <property type="component" value="Chromosome 6"/>
</dbReference>
<protein>
    <submittedName>
        <fullName evidence="1">Uncharacterized protein</fullName>
    </submittedName>
</protein>
<sequence>MDEREVESIRFARVHRIGQTKAGKPRSRPVVAKLTDSKMKFAVMGKGRELKGTNFSISDQFPPEILRRRRLLYPIMTEARNAHCG</sequence>
<dbReference type="EMBL" id="JAINUF010000006">
    <property type="protein sequence ID" value="KAJ8356469.1"/>
    <property type="molecule type" value="Genomic_DNA"/>
</dbReference>
<proteinExistence type="predicted"/>
<accession>A0A9Q1E4L4</accession>
<dbReference type="AlphaFoldDB" id="A0A9Q1E4L4"/>
<keyword evidence="3" id="KW-1185">Reference proteome</keyword>
<evidence type="ECO:0000313" key="1">
    <source>
        <dbReference type="EMBL" id="KAJ8332136.1"/>
    </source>
</evidence>
<gene>
    <name evidence="2" type="ORF">SKAU_G00192630</name>
    <name evidence="1" type="ORF">SKAU_G00428640</name>
</gene>
<reference evidence="1" key="1">
    <citation type="journal article" date="2023" name="Science">
        <title>Genome structures resolve the early diversification of teleost fishes.</title>
        <authorList>
            <person name="Parey E."/>
            <person name="Louis A."/>
            <person name="Montfort J."/>
            <person name="Bouchez O."/>
            <person name="Roques C."/>
            <person name="Iampietro C."/>
            <person name="Lluch J."/>
            <person name="Castinel A."/>
            <person name="Donnadieu C."/>
            <person name="Desvignes T."/>
            <person name="Floi Bucao C."/>
            <person name="Jouanno E."/>
            <person name="Wen M."/>
            <person name="Mejri S."/>
            <person name="Dirks R."/>
            <person name="Jansen H."/>
            <person name="Henkel C."/>
            <person name="Chen W.J."/>
            <person name="Zahm M."/>
            <person name="Cabau C."/>
            <person name="Klopp C."/>
            <person name="Thompson A.W."/>
            <person name="Robinson-Rechavi M."/>
            <person name="Braasch I."/>
            <person name="Lecointre G."/>
            <person name="Bobe J."/>
            <person name="Postlethwait J.H."/>
            <person name="Berthelot C."/>
            <person name="Roest Crollius H."/>
            <person name="Guiguen Y."/>
        </authorList>
    </citation>
    <scope>NUCLEOTIDE SEQUENCE</scope>
    <source>
        <strain evidence="1">WJC10195</strain>
    </source>
</reference>